<feature type="compositionally biased region" description="Pro residues" evidence="1">
    <location>
        <begin position="115"/>
        <end position="125"/>
    </location>
</feature>
<dbReference type="InterPro" id="IPR013096">
    <property type="entry name" value="Cupin_2"/>
</dbReference>
<reference evidence="3" key="1">
    <citation type="submission" date="2022-10" db="EMBL/GenBank/DDBJ databases">
        <title>The complete genomes of actinobacterial strains from the NBC collection.</title>
        <authorList>
            <person name="Joergensen T.S."/>
            <person name="Alvarez Arevalo M."/>
            <person name="Sterndorff E.B."/>
            <person name="Faurdal D."/>
            <person name="Vuksanovic O."/>
            <person name="Mourched A.-S."/>
            <person name="Charusanti P."/>
            <person name="Shaw S."/>
            <person name="Blin K."/>
            <person name="Weber T."/>
        </authorList>
    </citation>
    <scope>NUCLEOTIDE SEQUENCE</scope>
    <source>
        <strain evidence="3">NBC_00003</strain>
    </source>
</reference>
<proteinExistence type="predicted"/>
<feature type="region of interest" description="Disordered" evidence="1">
    <location>
        <begin position="106"/>
        <end position="125"/>
    </location>
</feature>
<evidence type="ECO:0000313" key="3">
    <source>
        <dbReference type="EMBL" id="WTW66152.1"/>
    </source>
</evidence>
<gene>
    <name evidence="3" type="ORF">OG549_39070</name>
</gene>
<dbReference type="EMBL" id="CP108318">
    <property type="protein sequence ID" value="WTW66152.1"/>
    <property type="molecule type" value="Genomic_DNA"/>
</dbReference>
<dbReference type="AlphaFoldDB" id="A0AAU2VF55"/>
<dbReference type="SUPFAM" id="SSF51182">
    <property type="entry name" value="RmlC-like cupins"/>
    <property type="match status" value="1"/>
</dbReference>
<accession>A0AAU2VF55</accession>
<evidence type="ECO:0000259" key="2">
    <source>
        <dbReference type="Pfam" id="PF07883"/>
    </source>
</evidence>
<evidence type="ECO:0000256" key="1">
    <source>
        <dbReference type="SAM" id="MobiDB-lite"/>
    </source>
</evidence>
<dbReference type="InterPro" id="IPR014710">
    <property type="entry name" value="RmlC-like_jellyroll"/>
</dbReference>
<organism evidence="3">
    <name type="scientific">Streptomyces sp. NBC_00003</name>
    <dbReference type="NCBI Taxonomy" id="2903608"/>
    <lineage>
        <taxon>Bacteria</taxon>
        <taxon>Bacillati</taxon>
        <taxon>Actinomycetota</taxon>
        <taxon>Actinomycetes</taxon>
        <taxon>Kitasatosporales</taxon>
        <taxon>Streptomycetaceae</taxon>
        <taxon>Streptomyces</taxon>
    </lineage>
</organism>
<name>A0AAU2VF55_9ACTN</name>
<feature type="domain" description="Cupin type-2" evidence="2">
    <location>
        <begin position="34"/>
        <end position="102"/>
    </location>
</feature>
<dbReference type="InterPro" id="IPR011051">
    <property type="entry name" value="RmlC_Cupin_sf"/>
</dbReference>
<dbReference type="Gene3D" id="2.60.120.10">
    <property type="entry name" value="Jelly Rolls"/>
    <property type="match status" value="1"/>
</dbReference>
<protein>
    <submittedName>
        <fullName evidence="3">Cupin domain-containing protein</fullName>
    </submittedName>
</protein>
<sequence length="125" mass="13390">MHGTHTIAIAANDINPAHCAMTHCDNCSLVIRRLTLPPGGSTGWHYHPGYVFAIVEEGTLLHYGPTGELHTYQPGDTFIDPAGPAYVHCATSRPDHPVRLLTLSITPAGQDPTIPTQPPQGLPPE</sequence>
<dbReference type="Pfam" id="PF07883">
    <property type="entry name" value="Cupin_2"/>
    <property type="match status" value="1"/>
</dbReference>